<sequence>MFGRPKAKGGDLRLAIRPLPLGAAAAAAQRGPSVPPGAREGRQAHQGDCALRHIGFRPGTDHRAGNHARGPPRRRQRPDQEGMGRTLEKNVLVGAARAHLEERVDVNKCIVFEE</sequence>
<gene>
    <name evidence="2" type="ORF">THAOC_19332</name>
</gene>
<dbReference type="EMBL" id="AGNL01021219">
    <property type="protein sequence ID" value="EJK60333.1"/>
    <property type="molecule type" value="Genomic_DNA"/>
</dbReference>
<evidence type="ECO:0000256" key="1">
    <source>
        <dbReference type="SAM" id="MobiDB-lite"/>
    </source>
</evidence>
<evidence type="ECO:0000313" key="3">
    <source>
        <dbReference type="Proteomes" id="UP000266841"/>
    </source>
</evidence>
<feature type="region of interest" description="Disordered" evidence="1">
    <location>
        <begin position="24"/>
        <end position="86"/>
    </location>
</feature>
<comment type="caution">
    <text evidence="2">The sequence shown here is derived from an EMBL/GenBank/DDBJ whole genome shotgun (WGS) entry which is preliminary data.</text>
</comment>
<dbReference type="AlphaFoldDB" id="K0S2M2"/>
<accession>K0S2M2</accession>
<name>K0S2M2_THAOC</name>
<organism evidence="2 3">
    <name type="scientific">Thalassiosira oceanica</name>
    <name type="common">Marine diatom</name>
    <dbReference type="NCBI Taxonomy" id="159749"/>
    <lineage>
        <taxon>Eukaryota</taxon>
        <taxon>Sar</taxon>
        <taxon>Stramenopiles</taxon>
        <taxon>Ochrophyta</taxon>
        <taxon>Bacillariophyta</taxon>
        <taxon>Coscinodiscophyceae</taxon>
        <taxon>Thalassiosirophycidae</taxon>
        <taxon>Thalassiosirales</taxon>
        <taxon>Thalassiosiraceae</taxon>
        <taxon>Thalassiosira</taxon>
    </lineage>
</organism>
<proteinExistence type="predicted"/>
<dbReference type="Proteomes" id="UP000266841">
    <property type="component" value="Unassembled WGS sequence"/>
</dbReference>
<keyword evidence="3" id="KW-1185">Reference proteome</keyword>
<reference evidence="2 3" key="1">
    <citation type="journal article" date="2012" name="Genome Biol.">
        <title>Genome and low-iron response of an oceanic diatom adapted to chronic iron limitation.</title>
        <authorList>
            <person name="Lommer M."/>
            <person name="Specht M."/>
            <person name="Roy A.S."/>
            <person name="Kraemer L."/>
            <person name="Andreson R."/>
            <person name="Gutowska M.A."/>
            <person name="Wolf J."/>
            <person name="Bergner S.V."/>
            <person name="Schilhabel M.B."/>
            <person name="Klostermeier U.C."/>
            <person name="Beiko R.G."/>
            <person name="Rosenstiel P."/>
            <person name="Hippler M."/>
            <person name="Laroche J."/>
        </authorList>
    </citation>
    <scope>NUCLEOTIDE SEQUENCE [LARGE SCALE GENOMIC DNA]</scope>
    <source>
        <strain evidence="2 3">CCMP1005</strain>
    </source>
</reference>
<feature type="compositionally biased region" description="Basic and acidic residues" evidence="1">
    <location>
        <begin position="77"/>
        <end position="86"/>
    </location>
</feature>
<evidence type="ECO:0000313" key="2">
    <source>
        <dbReference type="EMBL" id="EJK60333.1"/>
    </source>
</evidence>
<protein>
    <submittedName>
        <fullName evidence="2">Uncharacterized protein</fullName>
    </submittedName>
</protein>